<dbReference type="Gene3D" id="3.30.420.10">
    <property type="entry name" value="Ribonuclease H-like superfamily/Ribonuclease H"/>
    <property type="match status" value="1"/>
</dbReference>
<feature type="compositionally biased region" description="Polar residues" evidence="7">
    <location>
        <begin position="509"/>
        <end position="519"/>
    </location>
</feature>
<dbReference type="SUPFAM" id="SSF55729">
    <property type="entry name" value="Acyl-CoA N-acyltransferases (Nat)"/>
    <property type="match status" value="1"/>
</dbReference>
<dbReference type="GO" id="GO:0030163">
    <property type="term" value="P:protein catabolic process"/>
    <property type="evidence" value="ECO:0007669"/>
    <property type="project" value="InterPro"/>
</dbReference>
<evidence type="ECO:0000313" key="10">
    <source>
        <dbReference type="Proteomes" id="UP000626109"/>
    </source>
</evidence>
<evidence type="ECO:0000256" key="6">
    <source>
        <dbReference type="ARBA" id="ARBA00023315"/>
    </source>
</evidence>
<dbReference type="InterPro" id="IPR012337">
    <property type="entry name" value="RNaseH-like_sf"/>
</dbReference>
<keyword evidence="1" id="KW-0963">Cytoplasm</keyword>
<keyword evidence="2" id="KW-0808">Transferase</keyword>
<keyword evidence="6" id="KW-0012">Acyltransferase</keyword>
<dbReference type="InterPro" id="IPR036397">
    <property type="entry name" value="RNaseH_sf"/>
</dbReference>
<dbReference type="EMBL" id="CAJNNW010036658">
    <property type="protein sequence ID" value="CAE8736398.1"/>
    <property type="molecule type" value="Genomic_DNA"/>
</dbReference>
<dbReference type="InterPro" id="IPR051274">
    <property type="entry name" value="3-5_Exoribonuclease"/>
</dbReference>
<evidence type="ECO:0000259" key="8">
    <source>
        <dbReference type="SMART" id="SM00479"/>
    </source>
</evidence>
<evidence type="ECO:0000256" key="1">
    <source>
        <dbReference type="ARBA" id="ARBA00022490"/>
    </source>
</evidence>
<dbReference type="InterPro" id="IPR013520">
    <property type="entry name" value="Ribonucl_H"/>
</dbReference>
<accession>A0A813LPN6</accession>
<dbReference type="AlphaFoldDB" id="A0A813LPN6"/>
<dbReference type="InterPro" id="IPR004616">
    <property type="entry name" value="Leu/Phe-tRNA_Trfase"/>
</dbReference>
<dbReference type="Pfam" id="PF03588">
    <property type="entry name" value="Leu_Phe_trans"/>
    <property type="match status" value="1"/>
</dbReference>
<dbReference type="InterPro" id="IPR042203">
    <property type="entry name" value="Leu/Phe-tRNA_Trfase_C"/>
</dbReference>
<dbReference type="Proteomes" id="UP000626109">
    <property type="component" value="Unassembled WGS sequence"/>
</dbReference>
<dbReference type="InterPro" id="IPR023214">
    <property type="entry name" value="HAD_sf"/>
</dbReference>
<keyword evidence="4" id="KW-0378">Hydrolase</keyword>
<keyword evidence="5" id="KW-0269">Exonuclease</keyword>
<dbReference type="Gene3D" id="3.40.50.1000">
    <property type="entry name" value="HAD superfamily/HAD-like"/>
    <property type="match status" value="1"/>
</dbReference>
<dbReference type="InterPro" id="IPR016181">
    <property type="entry name" value="Acyl_CoA_acyltransferase"/>
</dbReference>
<feature type="region of interest" description="Disordered" evidence="7">
    <location>
        <begin position="509"/>
        <end position="529"/>
    </location>
</feature>
<comment type="caution">
    <text evidence="9">The sequence shown here is derived from an EMBL/GenBank/DDBJ whole genome shotgun (WGS) entry which is preliminary data.</text>
</comment>
<evidence type="ECO:0000256" key="7">
    <source>
        <dbReference type="SAM" id="MobiDB-lite"/>
    </source>
</evidence>
<dbReference type="PANTHER" id="PTHR23044">
    <property type="entry name" value="3'-5' EXONUCLEASE ERI1-RELATED"/>
    <property type="match status" value="1"/>
</dbReference>
<dbReference type="SMART" id="SM00479">
    <property type="entry name" value="EXOIII"/>
    <property type="match status" value="1"/>
</dbReference>
<feature type="compositionally biased region" description="Basic residues" evidence="7">
    <location>
        <begin position="1145"/>
        <end position="1157"/>
    </location>
</feature>
<dbReference type="Gene3D" id="3.40.630.70">
    <property type="entry name" value="Leucyl/phenylalanyl-tRNA-protein transferase, C-terminal domain"/>
    <property type="match status" value="1"/>
</dbReference>
<dbReference type="GO" id="GO:0003676">
    <property type="term" value="F:nucleic acid binding"/>
    <property type="evidence" value="ECO:0007669"/>
    <property type="project" value="InterPro"/>
</dbReference>
<evidence type="ECO:0000313" key="9">
    <source>
        <dbReference type="EMBL" id="CAE8736398.1"/>
    </source>
</evidence>
<evidence type="ECO:0000256" key="4">
    <source>
        <dbReference type="ARBA" id="ARBA00022801"/>
    </source>
</evidence>
<evidence type="ECO:0000256" key="3">
    <source>
        <dbReference type="ARBA" id="ARBA00022722"/>
    </source>
</evidence>
<reference evidence="9" key="1">
    <citation type="submission" date="2021-02" db="EMBL/GenBank/DDBJ databases">
        <authorList>
            <person name="Dougan E. K."/>
            <person name="Rhodes N."/>
            <person name="Thang M."/>
            <person name="Chan C."/>
        </authorList>
    </citation>
    <scope>NUCLEOTIDE SEQUENCE</scope>
</reference>
<dbReference type="GO" id="GO:0008914">
    <property type="term" value="F:leucyl-tRNA--protein transferase activity"/>
    <property type="evidence" value="ECO:0007669"/>
    <property type="project" value="InterPro"/>
</dbReference>
<dbReference type="PANTHER" id="PTHR23044:SF61">
    <property type="entry name" value="3'-5' EXORIBONUCLEASE 1-RELATED"/>
    <property type="match status" value="1"/>
</dbReference>
<dbReference type="SUPFAM" id="SSF53098">
    <property type="entry name" value="Ribonuclease H-like"/>
    <property type="match status" value="1"/>
</dbReference>
<evidence type="ECO:0000256" key="5">
    <source>
        <dbReference type="ARBA" id="ARBA00022839"/>
    </source>
</evidence>
<feature type="domain" description="Exonuclease" evidence="8">
    <location>
        <begin position="936"/>
        <end position="1131"/>
    </location>
</feature>
<keyword evidence="3" id="KW-0540">Nuclease</keyword>
<protein>
    <recommendedName>
        <fullName evidence="8">Exonuclease domain-containing protein</fullName>
    </recommendedName>
</protein>
<gene>
    <name evidence="9" type="ORF">PGLA2088_LOCUS48294</name>
</gene>
<dbReference type="Pfam" id="PF00929">
    <property type="entry name" value="RNase_T"/>
    <property type="match status" value="1"/>
</dbReference>
<proteinExistence type="predicted"/>
<sequence>MVSRLMTVAGGGDTTFVIASHTLTTLERSPASAGCQDFIQGVLTLLKLDRRDSGDAWMTPDRDAVEVLSDTCMSGESEYSEEEGYPPLIPAYVALAELDESLAEMVREGIPRGGEFLSWQISDVPRAAEVVCLLICHGFLPMGEGAGLLLPKLHHQRCVLRPTQVHVGRKVRRHAGAFRLTVDRAWSQTCSLIQKHTFTQEPGDCWLSDQLIAVYEAVAQLSPEQRKGVAFHSVELWHADSDRLVAGEIGYTCGGVYSSCTGFALKDDFPGAGILQLVALGCWLAKCGFGLWDLGMEIAYKLELGAVLLPRAEWSEQLQRLRTTAGEKDAKLHSPSPADGIASNLLAQNHRRADQENIKLVPSTWYRTSPHSNKLIAVCMLRLRVAMVTFVAAENVPDSFELRLPELEFQVLTKYVISKRLCLFSEAESGMSLRRSQSRLEADDAFGAVLPVLRPGLRMYMACTSVLAGLVAVDFGAADQAVDPGLQSSLGASMCGLQVVALRLSSSQEPSSAVNSNDSLRPENESAFSAGSIDDPELEFEQMSLELVLRVLSGCAVPWVLGGCSFTASRSGLVEAVSRHAAQVRAESFMAFSASLVICVSLWPPCILAFARVQRLAVMAAWANLENEVALSFMGGTQHNEMIANVVRQLCRGATTKRAPLSRLRRNHGFRAVRVRACRQLTDPLVAAVVFLVDAFLAQFEPLPPMLPSLDSTPKLVHYSEHDGMGSYEIRPGFEIIIFTAATQDYADWVIDQIDPERSPLGPPSTIMVLVCRKPAGFDGSAFSGSIGVQVLRGRLIHHRLYRQAPLLCFVYWDLSRIGRDLDRAAADFCHLGTVRRRREFGAMAPMLRVKQIVDRSAVIVICSLGDSTVFASPSAFSGCNRARRLSLPVGAIGSTAVASSSLLDAPLLCQKEDGDDEEKDVEEVEEDPSNLPFDYYAVVDFECTCERDCRVRKPFPHEIIEFPVVFLNARTLQVDLEFHRYVLPTKNPVLSEFCTELTGIQQDWVDKADTLETVLLEFHEFLGEHGLVSRRRERRAESPLFLICTDGPWDTRCFLKPESRRKGIGLRAYWERYGDVRRHFGDAFCKGSSCGITDMLQLRGLSFEGREHSGIDDSRNIARLVAELLREGHVLTSLDDAQESGRGHGSRNHGKTRSRARKKRLFDQGLLLSCLGLFETSPFLPSFCGYLCCLQWEKESV</sequence>
<dbReference type="CDD" id="cd06133">
    <property type="entry name" value="ERI-1_3'hExo_like"/>
    <property type="match status" value="1"/>
</dbReference>
<name>A0A813LPN6_POLGL</name>
<dbReference type="GO" id="GO:0000175">
    <property type="term" value="F:3'-5'-RNA exonuclease activity"/>
    <property type="evidence" value="ECO:0007669"/>
    <property type="project" value="InterPro"/>
</dbReference>
<organism evidence="9 10">
    <name type="scientific">Polarella glacialis</name>
    <name type="common">Dinoflagellate</name>
    <dbReference type="NCBI Taxonomy" id="89957"/>
    <lineage>
        <taxon>Eukaryota</taxon>
        <taxon>Sar</taxon>
        <taxon>Alveolata</taxon>
        <taxon>Dinophyceae</taxon>
        <taxon>Suessiales</taxon>
        <taxon>Suessiaceae</taxon>
        <taxon>Polarella</taxon>
    </lineage>
</organism>
<evidence type="ECO:0000256" key="2">
    <source>
        <dbReference type="ARBA" id="ARBA00022679"/>
    </source>
</evidence>
<feature type="region of interest" description="Disordered" evidence="7">
    <location>
        <begin position="1137"/>
        <end position="1157"/>
    </location>
</feature>
<dbReference type="InterPro" id="IPR047201">
    <property type="entry name" value="ERI-1_3'hExo-like"/>
</dbReference>